<keyword evidence="3" id="KW-0446">Lipid-binding</keyword>
<evidence type="ECO:0000313" key="6">
    <source>
        <dbReference type="Proteomes" id="UP000199202"/>
    </source>
</evidence>
<dbReference type="InterPro" id="IPR008628">
    <property type="entry name" value="GPP34-like"/>
</dbReference>
<comment type="subcellular location">
    <subcellularLocation>
        <location evidence="1">Golgi apparatus membrane</location>
        <topology evidence="1">Peripheral membrane protein</topology>
        <orientation evidence="1">Cytoplasmic side</orientation>
    </subcellularLocation>
</comment>
<dbReference type="GO" id="GO:0005737">
    <property type="term" value="C:cytoplasm"/>
    <property type="evidence" value="ECO:0007669"/>
    <property type="project" value="UniProtKB-ARBA"/>
</dbReference>
<dbReference type="RefSeq" id="WP_176993446.1">
    <property type="nucleotide sequence ID" value="NZ_FNDJ01000014.1"/>
</dbReference>
<evidence type="ECO:0000313" key="5">
    <source>
        <dbReference type="EMBL" id="SDK23076.1"/>
    </source>
</evidence>
<organism evidence="5 6">
    <name type="scientific">Nonomuraea jiangxiensis</name>
    <dbReference type="NCBI Taxonomy" id="633440"/>
    <lineage>
        <taxon>Bacteria</taxon>
        <taxon>Bacillati</taxon>
        <taxon>Actinomycetota</taxon>
        <taxon>Actinomycetes</taxon>
        <taxon>Streptosporangiales</taxon>
        <taxon>Streptosporangiaceae</taxon>
        <taxon>Nonomuraea</taxon>
    </lineage>
</organism>
<name>A0A1G9A6X0_9ACTN</name>
<dbReference type="STRING" id="633440.SAMN05421869_114293"/>
<keyword evidence="4" id="KW-0472">Membrane</keyword>
<protein>
    <submittedName>
        <fullName evidence="5">Golgi phosphoprotein 3 (GPP34)</fullName>
    </submittedName>
</protein>
<evidence type="ECO:0000256" key="3">
    <source>
        <dbReference type="ARBA" id="ARBA00023121"/>
    </source>
</evidence>
<dbReference type="Proteomes" id="UP000199202">
    <property type="component" value="Unassembled WGS sequence"/>
</dbReference>
<dbReference type="AlphaFoldDB" id="A0A1G9A6X0"/>
<reference evidence="5 6" key="1">
    <citation type="submission" date="2016-10" db="EMBL/GenBank/DDBJ databases">
        <authorList>
            <person name="de Groot N.N."/>
        </authorList>
    </citation>
    <scope>NUCLEOTIDE SEQUENCE [LARGE SCALE GENOMIC DNA]</scope>
    <source>
        <strain evidence="5 6">CGMCC 4.6533</strain>
    </source>
</reference>
<dbReference type="GO" id="GO:0012505">
    <property type="term" value="C:endomembrane system"/>
    <property type="evidence" value="ECO:0007669"/>
    <property type="project" value="UniProtKB-ARBA"/>
</dbReference>
<proteinExistence type="predicted"/>
<dbReference type="InterPro" id="IPR038261">
    <property type="entry name" value="GPP34-like_sf"/>
</dbReference>
<accession>A0A1G9A6X0</accession>
<dbReference type="EMBL" id="FNDJ01000014">
    <property type="protein sequence ID" value="SDK23076.1"/>
    <property type="molecule type" value="Genomic_DNA"/>
</dbReference>
<keyword evidence="2" id="KW-0333">Golgi apparatus</keyword>
<dbReference type="Pfam" id="PF05719">
    <property type="entry name" value="GPP34"/>
    <property type="match status" value="1"/>
</dbReference>
<dbReference type="Gene3D" id="1.10.3630.10">
    <property type="entry name" value="yeast vps74-n-term truncation variant domain like"/>
    <property type="match status" value="1"/>
</dbReference>
<sequence>METRTRAERGESLTKAAFLLAFDLRKEKLVNRRELGYLLRAAALAELMLGGNLADESGKVRAVSAPAGSDPLRSAVWEQIANSPPRSWQHWIGKDRTQAYRLVRDELAADRSIRVERHRVLVFRVERITLRRPYVSRRLAERVGRAVRGGRPVGHLGSDVRVLAALASAARLKTIPPARDRHHQKERIATLSEPIETITTALRKAIDAARRAATSGG</sequence>
<evidence type="ECO:0000256" key="2">
    <source>
        <dbReference type="ARBA" id="ARBA00023034"/>
    </source>
</evidence>
<evidence type="ECO:0000256" key="4">
    <source>
        <dbReference type="ARBA" id="ARBA00023136"/>
    </source>
</evidence>
<evidence type="ECO:0000256" key="1">
    <source>
        <dbReference type="ARBA" id="ARBA00004255"/>
    </source>
</evidence>
<dbReference type="GO" id="GO:0070273">
    <property type="term" value="F:phosphatidylinositol-4-phosphate binding"/>
    <property type="evidence" value="ECO:0007669"/>
    <property type="project" value="InterPro"/>
</dbReference>
<gene>
    <name evidence="5" type="ORF">SAMN05421869_114293</name>
</gene>
<keyword evidence="6" id="KW-1185">Reference proteome</keyword>